<dbReference type="Pfam" id="PF13517">
    <property type="entry name" value="FG-GAP_3"/>
    <property type="match status" value="1"/>
</dbReference>
<dbReference type="Pfam" id="PF03534">
    <property type="entry name" value="SpvB"/>
    <property type="match status" value="1"/>
</dbReference>
<feature type="region of interest" description="Disordered" evidence="5">
    <location>
        <begin position="1775"/>
        <end position="1806"/>
    </location>
</feature>
<feature type="non-terminal residue" evidence="8">
    <location>
        <position position="2105"/>
    </location>
</feature>
<dbReference type="GeneID" id="25794156"/>
<dbReference type="OrthoDB" id="5426877at2759"/>
<comment type="caution">
    <text evidence="8">The sequence shown here is derived from an EMBL/GenBank/DDBJ whole genome shotgun (WGS) entry which is preliminary data.</text>
</comment>
<evidence type="ECO:0000256" key="3">
    <source>
        <dbReference type="ARBA" id="ARBA00022729"/>
    </source>
</evidence>
<dbReference type="GO" id="GO:0005737">
    <property type="term" value="C:cytoplasm"/>
    <property type="evidence" value="ECO:0007669"/>
    <property type="project" value="InterPro"/>
</dbReference>
<dbReference type="STRING" id="413071.G9NB97"/>
<dbReference type="NCBIfam" id="TIGR03696">
    <property type="entry name" value="Rhs_assc_core"/>
    <property type="match status" value="1"/>
</dbReference>
<name>G9NB97_HYPVG</name>
<evidence type="ECO:0000259" key="6">
    <source>
        <dbReference type="Pfam" id="PF12255"/>
    </source>
</evidence>
<protein>
    <recommendedName>
        <fullName evidence="10">SpvB-domain-containing protein</fullName>
    </recommendedName>
</protein>
<feature type="domain" description="Insecticide toxin TcdB middle/N-terminal" evidence="7">
    <location>
        <begin position="703"/>
        <end position="817"/>
    </location>
</feature>
<reference evidence="8 9" key="1">
    <citation type="journal article" date="2011" name="Genome Biol.">
        <title>Comparative genome sequence analysis underscores mycoparasitism as the ancestral life style of Trichoderma.</title>
        <authorList>
            <person name="Kubicek C.P."/>
            <person name="Herrera-Estrella A."/>
            <person name="Seidl-Seiboth V."/>
            <person name="Martinez D.A."/>
            <person name="Druzhinina I.S."/>
            <person name="Thon M."/>
            <person name="Zeilinger S."/>
            <person name="Casas-Flores S."/>
            <person name="Horwitz B.A."/>
            <person name="Mukherjee P.K."/>
            <person name="Mukherjee M."/>
            <person name="Kredics L."/>
            <person name="Alcaraz L.D."/>
            <person name="Aerts A."/>
            <person name="Antal Z."/>
            <person name="Atanasova L."/>
            <person name="Cervantes-Badillo M.G."/>
            <person name="Challacombe J."/>
            <person name="Chertkov O."/>
            <person name="McCluskey K."/>
            <person name="Coulpier F."/>
            <person name="Deshpande N."/>
            <person name="von Doehren H."/>
            <person name="Ebbole D.J."/>
            <person name="Esquivel-Naranjo E.U."/>
            <person name="Fekete E."/>
            <person name="Flipphi M."/>
            <person name="Glaser F."/>
            <person name="Gomez-Rodriguez E.Y."/>
            <person name="Gruber S."/>
            <person name="Han C."/>
            <person name="Henrissat B."/>
            <person name="Hermosa R."/>
            <person name="Hernandez-Onate M."/>
            <person name="Karaffa L."/>
            <person name="Kosti I."/>
            <person name="Le Crom S."/>
            <person name="Lindquist E."/>
            <person name="Lucas S."/>
            <person name="Luebeck M."/>
            <person name="Luebeck P.S."/>
            <person name="Margeot A."/>
            <person name="Metz B."/>
            <person name="Misra M."/>
            <person name="Nevalainen H."/>
            <person name="Omann M."/>
            <person name="Packer N."/>
            <person name="Perrone G."/>
            <person name="Uresti-Rivera E.E."/>
            <person name="Salamov A."/>
            <person name="Schmoll M."/>
            <person name="Seiboth B."/>
            <person name="Shapiro H."/>
            <person name="Sukno S."/>
            <person name="Tamayo-Ramos J.A."/>
            <person name="Tisch D."/>
            <person name="Wiest A."/>
            <person name="Wilkinson H.H."/>
            <person name="Zhang M."/>
            <person name="Coutinho P.M."/>
            <person name="Kenerley C.M."/>
            <person name="Monte E."/>
            <person name="Baker S.E."/>
            <person name="Grigoriev I.V."/>
        </authorList>
    </citation>
    <scope>NUCLEOTIDE SEQUENCE [LARGE SCALE GENOMIC DNA]</scope>
    <source>
        <strain evidence="9">Gv29-8 / FGSC 10586</strain>
    </source>
</reference>
<dbReference type="InterPro" id="IPR013517">
    <property type="entry name" value="FG-GAP"/>
</dbReference>
<dbReference type="InterPro" id="IPR028994">
    <property type="entry name" value="Integrin_alpha_N"/>
</dbReference>
<dbReference type="InterPro" id="IPR022044">
    <property type="entry name" value="TcdB_toxin_mid/C"/>
</dbReference>
<evidence type="ECO:0000256" key="4">
    <source>
        <dbReference type="ARBA" id="ARBA00023026"/>
    </source>
</evidence>
<dbReference type="InterPro" id="IPR022045">
    <property type="entry name" value="TcdB_toxin_mid/N"/>
</dbReference>
<feature type="non-terminal residue" evidence="8">
    <location>
        <position position="1"/>
    </location>
</feature>
<keyword evidence="3" id="KW-0732">Signal</keyword>
<dbReference type="Pfam" id="PF12255">
    <property type="entry name" value="TcdB_toxin_midC"/>
    <property type="match status" value="1"/>
</dbReference>
<keyword evidence="9" id="KW-1185">Reference proteome</keyword>
<dbReference type="InParanoid" id="G9NB97"/>
<evidence type="ECO:0000313" key="9">
    <source>
        <dbReference type="Proteomes" id="UP000007115"/>
    </source>
</evidence>
<dbReference type="VEuPathDB" id="FungiDB:TRIVIDRAFT_43"/>
<sequence>RSLREKFNVDTHTGGVSLSVPIQTSLGRSGFGPSLDLVYNSGSASSNGVFGLGWSLSGVDSISRKTSVMIPVYDDDQDTFVHSTVGDLVPIVDTGSGKPVERDDELDGINYRVRPYRPRVESDPIRVERWVSQDGSDEMHWKTMSSNGITVIFGKDAQSQISSNRGNDDKGDHKLVFTWLGCEIYDRNGNHMIFSYKSESTDNLAAAFDDNMRAYENHRNATTQRYLKSIKYGNKTPNRNLKDWTKVLPPPQDDPWYWMFEVVFDYGEHAGESPTTKEDSQGWALRPDPFSFYNSGFEIRTYRRCQRVLMFHHFQELKSQDYLVAATEFNYDVDPKSGASVLRSCVPCGYQWDETGTNLSCLRLPAIEFEYWTAPDIADLGVEELQLDLAGLSTPTVQWVDLNGDGAPGILAHGPGVGWYYYQNNSCDTPSFIGPQLVSPIPNLTESDDWNFEDLTGDGHLDVVVASSKNQMNGFYEHRDGEKWADFVPFRSFPNVDFATDPDVHKVDLNGDGHADLLLLQYRNDNEFIWYPSLGREGYDAEYRTRGAPGLPSGESNLTVLCDMVGDGLSDIVSISNSSVRYWPNMGHGRFGRQVVMSNAPFLADDVSFSTQRIRMADITGTGTTDMIYLPPEGGAHIYYNQSGNCWSRAHVLDSFPVLDRSCATDVLDIGARGTQCLCWTSDLLSGGPGLTTVRFFDLMGGCKSGLLKKCSNGIGGQIEMAYRSSTQYHMDDQRAGRSWKRRLPFPIHCVERVITRDLIAQTAYTMRYAYHNGYYDPVERHFCGFQMVEEWDAEDLAASKSSQKKFQRPPVHTKSWYYLGLQQMDEVIVLPEYYHVDVQDAYRALSGQRRRQEVFGADSSTKTPVPYLVSQQTYEVVMRQGIPSGQRYGIFRVHGREELTCHYERDMSEGLVQHSLTLQTDDYGNVCKQVVVNYGKLESNLENDDDRRKQQETVISYTESDYTNAIDPTLSTASEHSGYFQTPLPSEIRQYRILPGSEWACNSPNRYTWETLNASLPGIDEVPIHETPSGGSEKGLAVLVSKNRTLYSKADLTGPLLLHKLEPFSIDYQSYQFAFTNKLLEAALKDGESLLINPGKLAEELSKGGYVQLPELDGQNDEWWAPSSRKLFKQSMNDDSPENNLDIARSHFYISNAEINQFGYVSHQEMDQFQLLLVKSVDAVKNVTVFDNNYVYLKPKLVTDANCNRIETVFDPFGRPLGIAVAGKQTETLGDSLDGFLSAPTEEQLEQFFNDPSGPIAAQLLGNAGRRFIYHDHFQQDSEPANMLPSFQAELVRDTHYKNDDGQPVSSQISVNFVYLDGHSEAIQEASLSGSDIATEKWRLTGWAIRDNKGQVVKQFLPSTAATHRFRPQADSSQAPATTLLRDPLDRVVAVVNADHTWTKTRFTAWTQVDFNAGATVKIDDPAADADVGNYFTMLDRDSYFPTWYNSQETPREAASKSKIYHDTPKTSHSDAVGRGILRDALDRVVSVTKYDLLGHPLHRISMDSGSAWNLPNCLGSPFLSWTGRGIRHRNSYDGVGRVESVKIQLSPSTPEITVVKNIYGEGRPDSLTNNLNGKLYQTYDQSGLQTNNRFDFHGSCIESSIKYAVEYKKTLDWSVEANNALEDTEYKTKTLFNALGLIVYTEDSGGESIRRTYDVAGHVKTLKSFAKDGQTVTSSVDNVSYTEDDKVLSINYGNGSLTTHQYDPKTRLLVGTITKRSSDEAVLEDISYMHDCIGKVIKKTNSVEETIYFNNCVISPSQEYRYNPLGQLIKATGREQVDASRSGQKRLRPHDATSSRSNKIPGDGRQMVEYIETYEYDLGENIMKVKHAPRAAKDYSGWTRTYVYDEPSCIDKAVKSNRLSSTAIGNVTETYQYDDDAGRNGCITSIPGYTALSWNHNDKLRSFSTQRVSKEDATPETTWYIYNARGDRTRKVTDGASRGDDASTVVRIKETRYLPMRDVFTTYHGDGLSVSNQITTTTIGDSSLSGTPIMMLEHNANTQEQVIRYQISHNLELDDTSQILSYEEYSPFGSSTYQALNKGIPRKYRFMGYEKDRESGLYACGARYYAPWLGRWTSPDPIGPEDGLNLYAYVGNDPVNFHDQQGT</sequence>
<dbReference type="EMBL" id="ABDF02000091">
    <property type="protein sequence ID" value="EHK16105.1"/>
    <property type="molecule type" value="Genomic_DNA"/>
</dbReference>
<dbReference type="GO" id="GO:0005576">
    <property type="term" value="C:extracellular region"/>
    <property type="evidence" value="ECO:0007669"/>
    <property type="project" value="UniProtKB-SubCell"/>
</dbReference>
<evidence type="ECO:0000256" key="2">
    <source>
        <dbReference type="ARBA" id="ARBA00022525"/>
    </source>
</evidence>
<evidence type="ECO:0000313" key="8">
    <source>
        <dbReference type="EMBL" id="EHK16105.1"/>
    </source>
</evidence>
<evidence type="ECO:0000256" key="5">
    <source>
        <dbReference type="SAM" id="MobiDB-lite"/>
    </source>
</evidence>
<gene>
    <name evidence="8" type="ORF">TRIVIDRAFT_43</name>
</gene>
<dbReference type="Pfam" id="PF12256">
    <property type="entry name" value="TcdB_toxin_midN"/>
    <property type="match status" value="1"/>
</dbReference>
<keyword evidence="2" id="KW-0964">Secreted</keyword>
<dbReference type="Gene3D" id="2.180.10.10">
    <property type="entry name" value="RHS repeat-associated core"/>
    <property type="match status" value="1"/>
</dbReference>
<dbReference type="OMA" id="GTSCLVW"/>
<evidence type="ECO:0000259" key="7">
    <source>
        <dbReference type="Pfam" id="PF12256"/>
    </source>
</evidence>
<dbReference type="InterPro" id="IPR003284">
    <property type="entry name" value="Sal_SpvB"/>
</dbReference>
<comment type="subcellular location">
    <subcellularLocation>
        <location evidence="1">Secreted</location>
    </subcellularLocation>
</comment>
<dbReference type="eggNOG" id="ENOG502QUQU">
    <property type="taxonomic scope" value="Eukaryota"/>
</dbReference>
<evidence type="ECO:0000256" key="1">
    <source>
        <dbReference type="ARBA" id="ARBA00004613"/>
    </source>
</evidence>
<proteinExistence type="predicted"/>
<dbReference type="SUPFAM" id="SSF69318">
    <property type="entry name" value="Integrin alpha N-terminal domain"/>
    <property type="match status" value="1"/>
</dbReference>
<dbReference type="PRINTS" id="PR01341">
    <property type="entry name" value="SALSPVBPROT"/>
</dbReference>
<keyword evidence="4" id="KW-0843">Virulence</keyword>
<dbReference type="PANTHER" id="PTHR32305:SF15">
    <property type="entry name" value="PROTEIN RHSA-RELATED"/>
    <property type="match status" value="1"/>
</dbReference>
<accession>G9NB97</accession>
<organism evidence="8 9">
    <name type="scientific">Hypocrea virens (strain Gv29-8 / FGSC 10586)</name>
    <name type="common">Gliocladium virens</name>
    <name type="synonym">Trichoderma virens</name>
    <dbReference type="NCBI Taxonomy" id="413071"/>
    <lineage>
        <taxon>Eukaryota</taxon>
        <taxon>Fungi</taxon>
        <taxon>Dikarya</taxon>
        <taxon>Ascomycota</taxon>
        <taxon>Pezizomycotina</taxon>
        <taxon>Sordariomycetes</taxon>
        <taxon>Hypocreomycetidae</taxon>
        <taxon>Hypocreales</taxon>
        <taxon>Hypocreaceae</taxon>
        <taxon>Trichoderma</taxon>
    </lineage>
</organism>
<dbReference type="RefSeq" id="XP_013949986.1">
    <property type="nucleotide sequence ID" value="XM_014094511.1"/>
</dbReference>
<dbReference type="Proteomes" id="UP000007115">
    <property type="component" value="Unassembled WGS sequence"/>
</dbReference>
<dbReference type="PANTHER" id="PTHR32305">
    <property type="match status" value="1"/>
</dbReference>
<dbReference type="InterPro" id="IPR022385">
    <property type="entry name" value="Rhs_assc_core"/>
</dbReference>
<dbReference type="InterPro" id="IPR050708">
    <property type="entry name" value="T6SS_VgrG/RHS"/>
</dbReference>
<evidence type="ECO:0008006" key="10">
    <source>
        <dbReference type="Google" id="ProtNLM"/>
    </source>
</evidence>
<dbReference type="HOGENOM" id="CLU_000672_1_0_1"/>
<feature type="domain" description="Insecticide toxin TcdB middle/C-terminal" evidence="6">
    <location>
        <begin position="842"/>
        <end position="966"/>
    </location>
</feature>